<dbReference type="AlphaFoldDB" id="A0A3M7QC56"/>
<accession>A0A3M7QC56</accession>
<protein>
    <submittedName>
        <fullName evidence="1">Uncharacterized protein</fullName>
    </submittedName>
</protein>
<dbReference type="Proteomes" id="UP000276133">
    <property type="component" value="Unassembled WGS sequence"/>
</dbReference>
<name>A0A3M7QC56_BRAPC</name>
<dbReference type="EMBL" id="REGN01006697">
    <property type="protein sequence ID" value="RNA08571.1"/>
    <property type="molecule type" value="Genomic_DNA"/>
</dbReference>
<proteinExistence type="predicted"/>
<keyword evidence="2" id="KW-1185">Reference proteome</keyword>
<reference evidence="1 2" key="1">
    <citation type="journal article" date="2018" name="Sci. Rep.">
        <title>Genomic signatures of local adaptation to the degree of environmental predictability in rotifers.</title>
        <authorList>
            <person name="Franch-Gras L."/>
            <person name="Hahn C."/>
            <person name="Garcia-Roger E.M."/>
            <person name="Carmona M.J."/>
            <person name="Serra M."/>
            <person name="Gomez A."/>
        </authorList>
    </citation>
    <scope>NUCLEOTIDE SEQUENCE [LARGE SCALE GENOMIC DNA]</scope>
    <source>
        <strain evidence="1">HYR1</strain>
    </source>
</reference>
<gene>
    <name evidence="1" type="ORF">BpHYR1_011031</name>
</gene>
<organism evidence="1 2">
    <name type="scientific">Brachionus plicatilis</name>
    <name type="common">Marine rotifer</name>
    <name type="synonym">Brachionus muelleri</name>
    <dbReference type="NCBI Taxonomy" id="10195"/>
    <lineage>
        <taxon>Eukaryota</taxon>
        <taxon>Metazoa</taxon>
        <taxon>Spiralia</taxon>
        <taxon>Gnathifera</taxon>
        <taxon>Rotifera</taxon>
        <taxon>Eurotatoria</taxon>
        <taxon>Monogononta</taxon>
        <taxon>Pseudotrocha</taxon>
        <taxon>Ploima</taxon>
        <taxon>Brachionidae</taxon>
        <taxon>Brachionus</taxon>
    </lineage>
</organism>
<evidence type="ECO:0000313" key="2">
    <source>
        <dbReference type="Proteomes" id="UP000276133"/>
    </source>
</evidence>
<evidence type="ECO:0000313" key="1">
    <source>
        <dbReference type="EMBL" id="RNA08571.1"/>
    </source>
</evidence>
<comment type="caution">
    <text evidence="1">The sequence shown here is derived from an EMBL/GenBank/DDBJ whole genome shotgun (WGS) entry which is preliminary data.</text>
</comment>
<sequence>MNLLIFIQHFEFWGFGSFYFIKKQSFIIAISETFSFELVECFYAFICVKSNDADSVYFVQD</sequence>